<dbReference type="EnsemblMetazoa" id="AALB009398-RA">
    <property type="protein sequence ID" value="AALB009398-PA"/>
    <property type="gene ID" value="AALB009398"/>
</dbReference>
<dbReference type="PANTHER" id="PTHR21112">
    <property type="entry name" value="CHEMOSENSORY PROTEIN A 29A-RELATED"/>
    <property type="match status" value="1"/>
</dbReference>
<dbReference type="Pfam" id="PF06477">
    <property type="entry name" value="DUF1091"/>
    <property type="match status" value="1"/>
</dbReference>
<sequence length="222" mass="24663">MPAEIEGMVDYGTMRLTRKARNTFSILGSFSLLQNVGDDAEIMWAAYKLEPFNGHRQKYGAGAGKLCQVIAGDEVVYPQVQQKSNLPPKGTCPIPKGNYTINDFVLDEKSLPPFVPPGEWLMEIKMLRDGKLGGGYGIESKVRELARHSNKSRRRHANANPKKYANRNSRTEIALLVKTVAALVPAVRRFRPSAKFATRSAIMQGFVDANAVFSVITEMCSW</sequence>
<proteinExistence type="predicted"/>
<evidence type="ECO:0000313" key="3">
    <source>
        <dbReference type="Proteomes" id="UP000069272"/>
    </source>
</evidence>
<evidence type="ECO:0000256" key="1">
    <source>
        <dbReference type="SAM" id="MobiDB-lite"/>
    </source>
</evidence>
<dbReference type="Proteomes" id="UP000069272">
    <property type="component" value="Chromosome 2R"/>
</dbReference>
<reference evidence="2" key="2">
    <citation type="submission" date="2022-08" db="UniProtKB">
        <authorList>
            <consortium name="EnsemblMetazoa"/>
        </authorList>
    </citation>
    <scope>IDENTIFICATION</scope>
    <source>
        <strain evidence="2">STECLA/ALBI9_A</strain>
    </source>
</reference>
<organism evidence="2 3">
    <name type="scientific">Anopheles albimanus</name>
    <name type="common">New world malaria mosquito</name>
    <dbReference type="NCBI Taxonomy" id="7167"/>
    <lineage>
        <taxon>Eukaryota</taxon>
        <taxon>Metazoa</taxon>
        <taxon>Ecdysozoa</taxon>
        <taxon>Arthropoda</taxon>
        <taxon>Hexapoda</taxon>
        <taxon>Insecta</taxon>
        <taxon>Pterygota</taxon>
        <taxon>Neoptera</taxon>
        <taxon>Endopterygota</taxon>
        <taxon>Diptera</taxon>
        <taxon>Nematocera</taxon>
        <taxon>Culicoidea</taxon>
        <taxon>Culicidae</taxon>
        <taxon>Anophelinae</taxon>
        <taxon>Anopheles</taxon>
    </lineage>
</organism>
<name>A0A182FS72_ANOAL</name>
<dbReference type="STRING" id="7167.A0A182FS72"/>
<evidence type="ECO:0000313" key="2">
    <source>
        <dbReference type="EnsemblMetazoa" id="AALB009398-PA"/>
    </source>
</evidence>
<feature type="region of interest" description="Disordered" evidence="1">
    <location>
        <begin position="145"/>
        <end position="164"/>
    </location>
</feature>
<accession>A0A182FS72</accession>
<dbReference type="VEuPathDB" id="VectorBase:AALB009398"/>
<dbReference type="PANTHER" id="PTHR21112:SF13">
    <property type="entry name" value="CHEMOSENSORY PROTEIN A 7A"/>
    <property type="match status" value="1"/>
</dbReference>
<dbReference type="VEuPathDB" id="VectorBase:AALB20_028472"/>
<keyword evidence="3" id="KW-1185">Reference proteome</keyword>
<dbReference type="InterPro" id="IPR010512">
    <property type="entry name" value="DUF1091"/>
</dbReference>
<reference evidence="2 3" key="1">
    <citation type="journal article" date="2017" name="G3 (Bethesda)">
        <title>The Physical Genome Mapping of Anopheles albimanus Corrected Scaffold Misassemblies and Identified Interarm Rearrangements in Genus Anopheles.</title>
        <authorList>
            <person name="Artemov G.N."/>
            <person name="Peery A.N."/>
            <person name="Jiang X."/>
            <person name="Tu Z."/>
            <person name="Stegniy V.N."/>
            <person name="Sharakhova M.V."/>
            <person name="Sharakhov I.V."/>
        </authorList>
    </citation>
    <scope>NUCLEOTIDE SEQUENCE [LARGE SCALE GENOMIC DNA]</scope>
    <source>
        <strain evidence="2 3">ALBI9_A</strain>
    </source>
</reference>
<protein>
    <submittedName>
        <fullName evidence="2">Uncharacterized protein</fullName>
    </submittedName>
</protein>
<feature type="compositionally biased region" description="Basic residues" evidence="1">
    <location>
        <begin position="148"/>
        <end position="157"/>
    </location>
</feature>
<dbReference type="AlphaFoldDB" id="A0A182FS72"/>